<feature type="compositionally biased region" description="Basic and acidic residues" evidence="2">
    <location>
        <begin position="443"/>
        <end position="455"/>
    </location>
</feature>
<dbReference type="InterPro" id="IPR002048">
    <property type="entry name" value="EF_hand_dom"/>
</dbReference>
<dbReference type="PROSITE" id="PS50222">
    <property type="entry name" value="EF_HAND_2"/>
    <property type="match status" value="1"/>
</dbReference>
<evidence type="ECO:0000256" key="2">
    <source>
        <dbReference type="SAM" id="MobiDB-lite"/>
    </source>
</evidence>
<proteinExistence type="predicted"/>
<reference evidence="5" key="1">
    <citation type="journal article" date="2023" name="Commun. Biol.">
        <title>Genome analysis of Parmales, the sister group of diatoms, reveals the evolutionary specialization of diatoms from phago-mixotrophs to photoautotrophs.</title>
        <authorList>
            <person name="Ban H."/>
            <person name="Sato S."/>
            <person name="Yoshikawa S."/>
            <person name="Yamada K."/>
            <person name="Nakamura Y."/>
            <person name="Ichinomiya M."/>
            <person name="Sato N."/>
            <person name="Blanc-Mathieu R."/>
            <person name="Endo H."/>
            <person name="Kuwata A."/>
            <person name="Ogata H."/>
        </authorList>
    </citation>
    <scope>NUCLEOTIDE SEQUENCE [LARGE SCALE GENOMIC DNA]</scope>
    <source>
        <strain evidence="5">NIES 3700</strain>
    </source>
</reference>
<dbReference type="Gene3D" id="6.10.140.250">
    <property type="match status" value="1"/>
</dbReference>
<dbReference type="PROSITE" id="PS00018">
    <property type="entry name" value="EF_HAND_1"/>
    <property type="match status" value="1"/>
</dbReference>
<name>A0A9W7FLK9_9STRA</name>
<gene>
    <name evidence="4" type="ORF">TrLO_g293</name>
</gene>
<evidence type="ECO:0000259" key="3">
    <source>
        <dbReference type="PROSITE" id="PS50222"/>
    </source>
</evidence>
<sequence length="558" mass="64375">MGNCNNKIIVTENMLTGEKGVRKRSTSGESRMQRTKELEKLRCHTDEYSPSNMLQFQFLIGMQEDDRNLWGELFKKIDTSKDGLISEEEVFASMGEVSRESLTLAFTKRLFKSFENYSSSSRRADATLSTHTFFLGVFNFCSLPRGDYLTRFIFQLYGGTQKGLSPKMLRLMCEEMLGGYEKVEGSRMVRLLEHFCEMEELKASGGGRTKHTHGTHGTHGHRHSHRRHSHSSKHSKHRTHKHKHKHGEEEEEEEEEGEEGVTPAGTPSGTPRESEGPRDSEANEEELQTKKIDLFKMMSENSSSPLIKFKFFVKAERKLRGEGIYHAGVTFQDVFRGKFLGEEYWGKRIEGYDDLIYSRDLWCMSDLYSFAVCGSNMPENYHDLNFEDGEVMREKERRKSIKHEEKERRKSIRKEEKEKKDVEKARRQSLKVLENTLLGAGENPDKENHRKNSKGERKKKRGEDNYSYEVRPQDSELSGMMSPQVQHRSIVGPGGLHPEAVLSSMPGMMRRAFQDQDVDMLKALEKGGDKNVGEREFWYWVHQAEDAGLWEPSGKKKG</sequence>
<feature type="compositionally biased region" description="Basic and acidic residues" evidence="2">
    <location>
        <begin position="393"/>
        <end position="426"/>
    </location>
</feature>
<feature type="region of interest" description="Disordered" evidence="2">
    <location>
        <begin position="203"/>
        <end position="285"/>
    </location>
</feature>
<dbReference type="InterPro" id="IPR018247">
    <property type="entry name" value="EF_Hand_1_Ca_BS"/>
</dbReference>
<feature type="compositionally biased region" description="Basic residues" evidence="2">
    <location>
        <begin position="208"/>
        <end position="245"/>
    </location>
</feature>
<evidence type="ECO:0000256" key="1">
    <source>
        <dbReference type="ARBA" id="ARBA00022837"/>
    </source>
</evidence>
<accession>A0A9W7FLK9</accession>
<dbReference type="EMBL" id="BRXW01000219">
    <property type="protein sequence ID" value="GMI14827.1"/>
    <property type="molecule type" value="Genomic_DNA"/>
</dbReference>
<organism evidence="4 5">
    <name type="scientific">Triparma laevis f. longispina</name>
    <dbReference type="NCBI Taxonomy" id="1714387"/>
    <lineage>
        <taxon>Eukaryota</taxon>
        <taxon>Sar</taxon>
        <taxon>Stramenopiles</taxon>
        <taxon>Ochrophyta</taxon>
        <taxon>Bolidophyceae</taxon>
        <taxon>Parmales</taxon>
        <taxon>Triparmaceae</taxon>
        <taxon>Triparma</taxon>
    </lineage>
</organism>
<dbReference type="SUPFAM" id="SSF47473">
    <property type="entry name" value="EF-hand"/>
    <property type="match status" value="1"/>
</dbReference>
<feature type="compositionally biased region" description="Basic and acidic residues" evidence="2">
    <location>
        <begin position="272"/>
        <end position="285"/>
    </location>
</feature>
<dbReference type="Proteomes" id="UP001165122">
    <property type="component" value="Unassembled WGS sequence"/>
</dbReference>
<dbReference type="AlphaFoldDB" id="A0A9W7FLK9"/>
<keyword evidence="5" id="KW-1185">Reference proteome</keyword>
<evidence type="ECO:0000313" key="4">
    <source>
        <dbReference type="EMBL" id="GMI14827.1"/>
    </source>
</evidence>
<feature type="region of interest" description="Disordered" evidence="2">
    <location>
        <begin position="393"/>
        <end position="469"/>
    </location>
</feature>
<dbReference type="OrthoDB" id="199125at2759"/>
<feature type="compositionally biased region" description="Acidic residues" evidence="2">
    <location>
        <begin position="249"/>
        <end position="259"/>
    </location>
</feature>
<protein>
    <recommendedName>
        <fullName evidence="3">EF-hand domain-containing protein</fullName>
    </recommendedName>
</protein>
<dbReference type="GO" id="GO:0005509">
    <property type="term" value="F:calcium ion binding"/>
    <property type="evidence" value="ECO:0007669"/>
    <property type="project" value="InterPro"/>
</dbReference>
<feature type="domain" description="EF-hand" evidence="3">
    <location>
        <begin position="65"/>
        <end position="100"/>
    </location>
</feature>
<dbReference type="InterPro" id="IPR011992">
    <property type="entry name" value="EF-hand-dom_pair"/>
</dbReference>
<comment type="caution">
    <text evidence="4">The sequence shown here is derived from an EMBL/GenBank/DDBJ whole genome shotgun (WGS) entry which is preliminary data.</text>
</comment>
<evidence type="ECO:0000313" key="5">
    <source>
        <dbReference type="Proteomes" id="UP001165122"/>
    </source>
</evidence>
<keyword evidence="1" id="KW-0106">Calcium</keyword>